<organism evidence="1">
    <name type="scientific">marine sediment metagenome</name>
    <dbReference type="NCBI Taxonomy" id="412755"/>
    <lineage>
        <taxon>unclassified sequences</taxon>
        <taxon>metagenomes</taxon>
        <taxon>ecological metagenomes</taxon>
    </lineage>
</organism>
<reference evidence="1" key="1">
    <citation type="journal article" date="2015" name="Nature">
        <title>Complex archaea that bridge the gap between prokaryotes and eukaryotes.</title>
        <authorList>
            <person name="Spang A."/>
            <person name="Saw J.H."/>
            <person name="Jorgensen S.L."/>
            <person name="Zaremba-Niedzwiedzka K."/>
            <person name="Martijn J."/>
            <person name="Lind A.E."/>
            <person name="van Eijk R."/>
            <person name="Schleper C."/>
            <person name="Guy L."/>
            <person name="Ettema T.J."/>
        </authorList>
    </citation>
    <scope>NUCLEOTIDE SEQUENCE</scope>
</reference>
<accession>A0A0F8ZQ79</accession>
<dbReference type="AlphaFoldDB" id="A0A0F8ZQ79"/>
<proteinExistence type="predicted"/>
<gene>
    <name evidence="1" type="ORF">LCGC14_2745890</name>
</gene>
<feature type="non-terminal residue" evidence="1">
    <location>
        <position position="1"/>
    </location>
</feature>
<dbReference type="EMBL" id="LAZR01050078">
    <property type="protein sequence ID" value="KKK88165.1"/>
    <property type="molecule type" value="Genomic_DNA"/>
</dbReference>
<evidence type="ECO:0000313" key="1">
    <source>
        <dbReference type="EMBL" id="KKK88165.1"/>
    </source>
</evidence>
<sequence>AHLISSLDAVSSCIRVDCTCRASCGLYICDIRIDLETEMARKQELDRALA</sequence>
<comment type="caution">
    <text evidence="1">The sequence shown here is derived from an EMBL/GenBank/DDBJ whole genome shotgun (WGS) entry which is preliminary data.</text>
</comment>
<name>A0A0F8ZQ79_9ZZZZ</name>
<protein>
    <submittedName>
        <fullName evidence="1">Uncharacterized protein</fullName>
    </submittedName>
</protein>